<sequence>MTSLFAKSHNMVAILEKSDAAEGFEQIIDFLSGSYINYALTVNPHVYISCIQQFWNTAVVKHSGDVTRLQALVDKKRIVITEEVVCEILQLNDAEGVSCLPNEEIFAGLARMGYEKPSTKLTFYKAFFSTQWKFFIHTILHSLSAKRTSWNEFSSAMASALICLSSGQRFNFSKVGKGFSMVETPLFESMLAVRGDFKEAEAHVPAQGDDVQKPAAEKLLLMLFHPSPLHHHHHLLVEGLENDKAAQQLEIVKLKARVKKLEKINKVKSSKLRWLKKDKGIELVTNQEKDAEVEGRHADKQAKIYNIDLDHSSKVVAASIPIPAAKPKTLTITAAPVVSTRKRKGVLIRDPEEELQSDTPAETPKEEINKEHEESYKNIDWNAALDHVQSKEPQYIKRYHGMIKKPQTESEARKNMIFYLKNTEGYKMDFFKGKKYDEILPIFQAKFDANMRFLFKSREEMEKEDEEIIKSINETPTQKEAKRRKMSEEAQEADDLRKRLEIVQDEDDDVFVEATPLAQKVPVVDYQIIVIDNKPKYKIIKADDTHQFYISFTTLLKNFNREDLETLWKIVRDRFSTSKPT</sequence>
<reference evidence="3" key="1">
    <citation type="journal article" date="2019" name="Sci. Rep.">
        <title>Draft genome of Tanacetum cinerariifolium, the natural source of mosquito coil.</title>
        <authorList>
            <person name="Yamashiro T."/>
            <person name="Shiraishi A."/>
            <person name="Satake H."/>
            <person name="Nakayama K."/>
        </authorList>
    </citation>
    <scope>NUCLEOTIDE SEQUENCE</scope>
</reference>
<dbReference type="AlphaFoldDB" id="A0A699KH64"/>
<dbReference type="EMBL" id="BKCJ010512596">
    <property type="protein sequence ID" value="GFA91152.1"/>
    <property type="molecule type" value="Genomic_DNA"/>
</dbReference>
<protein>
    <recommendedName>
        <fullName evidence="4">Synaptobrevin, longin-like domain protein</fullName>
    </recommendedName>
</protein>
<feature type="coiled-coil region" evidence="1">
    <location>
        <begin position="237"/>
        <end position="264"/>
    </location>
</feature>
<feature type="region of interest" description="Disordered" evidence="2">
    <location>
        <begin position="350"/>
        <end position="372"/>
    </location>
</feature>
<evidence type="ECO:0008006" key="4">
    <source>
        <dbReference type="Google" id="ProtNLM"/>
    </source>
</evidence>
<feature type="coiled-coil region" evidence="1">
    <location>
        <begin position="479"/>
        <end position="506"/>
    </location>
</feature>
<comment type="caution">
    <text evidence="3">The sequence shown here is derived from an EMBL/GenBank/DDBJ whole genome shotgun (WGS) entry which is preliminary data.</text>
</comment>
<keyword evidence="1" id="KW-0175">Coiled coil</keyword>
<name>A0A699KH64_TANCI</name>
<feature type="compositionally biased region" description="Basic and acidic residues" evidence="2">
    <location>
        <begin position="363"/>
        <end position="372"/>
    </location>
</feature>
<evidence type="ECO:0000256" key="2">
    <source>
        <dbReference type="SAM" id="MobiDB-lite"/>
    </source>
</evidence>
<gene>
    <name evidence="3" type="ORF">Tci_663124</name>
</gene>
<proteinExistence type="predicted"/>
<feature type="non-terminal residue" evidence="3">
    <location>
        <position position="581"/>
    </location>
</feature>
<evidence type="ECO:0000256" key="1">
    <source>
        <dbReference type="SAM" id="Coils"/>
    </source>
</evidence>
<evidence type="ECO:0000313" key="3">
    <source>
        <dbReference type="EMBL" id="GFA91152.1"/>
    </source>
</evidence>
<organism evidence="3">
    <name type="scientific">Tanacetum cinerariifolium</name>
    <name type="common">Dalmatian daisy</name>
    <name type="synonym">Chrysanthemum cinerariifolium</name>
    <dbReference type="NCBI Taxonomy" id="118510"/>
    <lineage>
        <taxon>Eukaryota</taxon>
        <taxon>Viridiplantae</taxon>
        <taxon>Streptophyta</taxon>
        <taxon>Embryophyta</taxon>
        <taxon>Tracheophyta</taxon>
        <taxon>Spermatophyta</taxon>
        <taxon>Magnoliopsida</taxon>
        <taxon>eudicotyledons</taxon>
        <taxon>Gunneridae</taxon>
        <taxon>Pentapetalae</taxon>
        <taxon>asterids</taxon>
        <taxon>campanulids</taxon>
        <taxon>Asterales</taxon>
        <taxon>Asteraceae</taxon>
        <taxon>Asteroideae</taxon>
        <taxon>Anthemideae</taxon>
        <taxon>Anthemidinae</taxon>
        <taxon>Tanacetum</taxon>
    </lineage>
</organism>
<accession>A0A699KH64</accession>